<dbReference type="InterPro" id="IPR004704">
    <property type="entry name" value="PTS_IID_man"/>
</dbReference>
<evidence type="ECO:0000256" key="7">
    <source>
        <dbReference type="ARBA" id="ARBA00022989"/>
    </source>
</evidence>
<feature type="transmembrane region" description="Helical" evidence="9">
    <location>
        <begin position="161"/>
        <end position="181"/>
    </location>
</feature>
<keyword evidence="3" id="KW-1003">Cell membrane</keyword>
<keyword evidence="11" id="KW-1185">Reference proteome</keyword>
<dbReference type="HOGENOM" id="CLU_060742_0_1_9"/>
<dbReference type="STRING" id="580327.Tthe_2470"/>
<dbReference type="KEGG" id="ttm:Tthe_2470"/>
<dbReference type="PROSITE" id="PS51108">
    <property type="entry name" value="PTS_EIID"/>
    <property type="match status" value="1"/>
</dbReference>
<dbReference type="PANTHER" id="PTHR32502">
    <property type="entry name" value="N-ACETYLGALACTOSAMINE PERMEASE II COMPONENT-RELATED"/>
    <property type="match status" value="1"/>
</dbReference>
<keyword evidence="6 9" id="KW-0812">Transmembrane</keyword>
<proteinExistence type="predicted"/>
<evidence type="ECO:0000313" key="10">
    <source>
        <dbReference type="EMBL" id="ADL69928.1"/>
    </source>
</evidence>
<dbReference type="Proteomes" id="UP000001626">
    <property type="component" value="Chromosome"/>
</dbReference>
<dbReference type="RefSeq" id="WP_013298885.1">
    <property type="nucleotide sequence ID" value="NC_014410.1"/>
</dbReference>
<evidence type="ECO:0000256" key="9">
    <source>
        <dbReference type="SAM" id="Phobius"/>
    </source>
</evidence>
<keyword evidence="5" id="KW-0598">Phosphotransferase system</keyword>
<name>D9TTF2_THETC</name>
<evidence type="ECO:0000256" key="5">
    <source>
        <dbReference type="ARBA" id="ARBA00022683"/>
    </source>
</evidence>
<dbReference type="eggNOG" id="COG3716">
    <property type="taxonomic scope" value="Bacteria"/>
</dbReference>
<dbReference type="GeneID" id="93865687"/>
<dbReference type="Pfam" id="PF03613">
    <property type="entry name" value="EIID-AGA"/>
    <property type="match status" value="1"/>
</dbReference>
<feature type="transmembrane region" description="Helical" evidence="9">
    <location>
        <begin position="206"/>
        <end position="226"/>
    </location>
</feature>
<accession>D9TTF2</accession>
<keyword evidence="4" id="KW-0762">Sugar transport</keyword>
<evidence type="ECO:0000256" key="8">
    <source>
        <dbReference type="ARBA" id="ARBA00023136"/>
    </source>
</evidence>
<protein>
    <submittedName>
        <fullName evidence="10">PTS system mannose/fructose/sorbose family IID component</fullName>
    </submittedName>
</protein>
<keyword evidence="8 9" id="KW-0472">Membrane</keyword>
<evidence type="ECO:0000256" key="4">
    <source>
        <dbReference type="ARBA" id="ARBA00022597"/>
    </source>
</evidence>
<comment type="subcellular location">
    <subcellularLocation>
        <location evidence="1">Cell membrane</location>
        <topology evidence="1">Multi-pass membrane protein</topology>
    </subcellularLocation>
</comment>
<dbReference type="InterPro" id="IPR050303">
    <property type="entry name" value="GatZ_KbaZ_carbometab"/>
</dbReference>
<reference evidence="10 11" key="1">
    <citation type="submission" date="2010-08" db="EMBL/GenBank/DDBJ databases">
        <title>Complete sequence of Thermoanaerobacterium thermosaccharolyticum DSM 571.</title>
        <authorList>
            <consortium name="US DOE Joint Genome Institute"/>
            <person name="Lucas S."/>
            <person name="Copeland A."/>
            <person name="Lapidus A."/>
            <person name="Cheng J.-F."/>
            <person name="Bruce D."/>
            <person name="Goodwin L."/>
            <person name="Pitluck S."/>
            <person name="Teshima H."/>
            <person name="Detter J.C."/>
            <person name="Han C."/>
            <person name="Tapia R."/>
            <person name="Land M."/>
            <person name="Hauser L."/>
            <person name="Chang Y.-J."/>
            <person name="Jeffries C."/>
            <person name="Kyrpides N."/>
            <person name="Ivanova N."/>
            <person name="Mikhailova N."/>
            <person name="Hemme C.L."/>
            <person name="Woyke T."/>
        </authorList>
    </citation>
    <scope>NUCLEOTIDE SEQUENCE [LARGE SCALE GENOMIC DNA]</scope>
    <source>
        <strain evidence="11">ATCC 7956 / DSM 571 / NCIMB 9385 / NCA 3814 / NCTC 13789 / WDCM 00135 / 2032</strain>
    </source>
</reference>
<evidence type="ECO:0000256" key="6">
    <source>
        <dbReference type="ARBA" id="ARBA00022692"/>
    </source>
</evidence>
<keyword evidence="2" id="KW-0813">Transport</keyword>
<organism evidence="10 11">
    <name type="scientific">Thermoanaerobacterium thermosaccharolyticum (strain ATCC 7956 / DSM 571 / NCIMB 9385 / NCA 3814 / NCTC 13789 / WDCM 00135 / 2032)</name>
    <name type="common">Clostridium thermosaccharolyticum</name>
    <dbReference type="NCBI Taxonomy" id="580327"/>
    <lineage>
        <taxon>Bacteria</taxon>
        <taxon>Bacillati</taxon>
        <taxon>Bacillota</taxon>
        <taxon>Clostridia</taxon>
        <taxon>Thermoanaerobacterales</taxon>
        <taxon>Thermoanaerobacteraceae</taxon>
        <taxon>Thermoanaerobacterium</taxon>
    </lineage>
</organism>
<gene>
    <name evidence="10" type="ordered locus">Tthe_2470</name>
</gene>
<feature type="transmembrane region" description="Helical" evidence="9">
    <location>
        <begin position="76"/>
        <end position="99"/>
    </location>
</feature>
<evidence type="ECO:0000256" key="2">
    <source>
        <dbReference type="ARBA" id="ARBA00022448"/>
    </source>
</evidence>
<feature type="transmembrane region" description="Helical" evidence="9">
    <location>
        <begin position="246"/>
        <end position="267"/>
    </location>
</feature>
<feature type="transmembrane region" description="Helical" evidence="9">
    <location>
        <begin position="274"/>
        <end position="293"/>
    </location>
</feature>
<dbReference type="GO" id="GO:0009401">
    <property type="term" value="P:phosphoenolpyruvate-dependent sugar phosphotransferase system"/>
    <property type="evidence" value="ECO:0007669"/>
    <property type="project" value="UniProtKB-KW"/>
</dbReference>
<dbReference type="AlphaFoldDB" id="D9TTF2"/>
<evidence type="ECO:0000313" key="11">
    <source>
        <dbReference type="Proteomes" id="UP000001626"/>
    </source>
</evidence>
<evidence type="ECO:0000256" key="3">
    <source>
        <dbReference type="ARBA" id="ARBA00022475"/>
    </source>
</evidence>
<keyword evidence="7 9" id="KW-1133">Transmembrane helix</keyword>
<dbReference type="PANTHER" id="PTHR32502:SF5">
    <property type="entry name" value="N-ACETYLGALACTOSAMINE PERMEASE IID COMPONENT-RELATED"/>
    <property type="match status" value="1"/>
</dbReference>
<sequence length="294" mass="32813">MEQIETKNNVDSTQTDDTSKKITKKDLLLSWFRWWYANEIPHTYDRMVAPSLLFGLMPILRKIYKKSEDLKEAYKRHLLFFNTQAIWGGGTILGITASLEEERAKKLNEGKAEEALDPEIINSTKVGLMGPLAGIGDAIDSGTVQYILIAIFLPWAKSGSALGALVPWILFVALTFAYGFYFTQLGYRLGRTAVAEIVSGTRIRKIIDGLSVLGTFMMGIMAALYVQVSTPLKWTISGKQFVLQDILDKILPGLLPLLTVLLVYWYFSKKGLKIVQVLLGLIVIFVVLGFIGLL</sequence>
<evidence type="ECO:0000256" key="1">
    <source>
        <dbReference type="ARBA" id="ARBA00004651"/>
    </source>
</evidence>
<dbReference type="EMBL" id="CP002171">
    <property type="protein sequence ID" value="ADL69928.1"/>
    <property type="molecule type" value="Genomic_DNA"/>
</dbReference>
<dbReference type="GO" id="GO:0005886">
    <property type="term" value="C:plasma membrane"/>
    <property type="evidence" value="ECO:0007669"/>
    <property type="project" value="UniProtKB-SubCell"/>
</dbReference>